<evidence type="ECO:0000313" key="6">
    <source>
        <dbReference type="Proteomes" id="UP001306950"/>
    </source>
</evidence>
<reference evidence="5 6" key="1">
    <citation type="submission" date="2024-02" db="EMBL/GenBank/DDBJ databases">
        <title>A nitrogen-fixing paenibacillus bacterium.</title>
        <authorList>
            <person name="Zhang W.L."/>
            <person name="Chen S.F."/>
        </authorList>
    </citation>
    <scope>NUCLEOTIDE SEQUENCE [LARGE SCALE GENOMIC DNA]</scope>
    <source>
        <strain evidence="5 6">M1</strain>
    </source>
</reference>
<dbReference type="InterPro" id="IPR001647">
    <property type="entry name" value="HTH_TetR"/>
</dbReference>
<keyword evidence="3" id="KW-0812">Transmembrane</keyword>
<keyword evidence="6" id="KW-1185">Reference proteome</keyword>
<feature type="transmembrane region" description="Helical" evidence="3">
    <location>
        <begin position="153"/>
        <end position="170"/>
    </location>
</feature>
<sequence>MGEKKTDKRILRSKADLRQALLDLMSEKSFHSISIKEIVEKAEYNRGTFYSHYDSKEALLEEIYSVLLDELIQSFRAPYEEVEVFRIDELPAKSVMIFEHFHRNADVYTTLFKSDVLTQLKIKIFAALKQIAMEELEYTGREAEAADELNREFTVIFFMHALLGLIFHWIESGFNYPPSYMQDQLVKLINWRPSSAKISINTK</sequence>
<dbReference type="PRINTS" id="PR00455">
    <property type="entry name" value="HTHTETR"/>
</dbReference>
<dbReference type="Pfam" id="PF00440">
    <property type="entry name" value="TetR_N"/>
    <property type="match status" value="1"/>
</dbReference>
<comment type="caution">
    <text evidence="5">The sequence shown here is derived from an EMBL/GenBank/DDBJ whole genome shotgun (WGS) entry which is preliminary data.</text>
</comment>
<keyword evidence="3" id="KW-0472">Membrane</keyword>
<evidence type="ECO:0000256" key="2">
    <source>
        <dbReference type="PROSITE-ProRule" id="PRU00335"/>
    </source>
</evidence>
<keyword evidence="1 2" id="KW-0238">DNA-binding</keyword>
<dbReference type="SUPFAM" id="SSF46689">
    <property type="entry name" value="Homeodomain-like"/>
    <property type="match status" value="1"/>
</dbReference>
<gene>
    <name evidence="5" type="ORF">V3851_10445</name>
</gene>
<dbReference type="EMBL" id="JAZHPZ010000004">
    <property type="protein sequence ID" value="MEF2966250.1"/>
    <property type="molecule type" value="Genomic_DNA"/>
</dbReference>
<evidence type="ECO:0000259" key="4">
    <source>
        <dbReference type="PROSITE" id="PS50977"/>
    </source>
</evidence>
<dbReference type="RefSeq" id="WP_331846477.1">
    <property type="nucleotide sequence ID" value="NZ_JAZHPZ010000004.1"/>
</dbReference>
<feature type="DNA-binding region" description="H-T-H motif" evidence="2">
    <location>
        <begin position="34"/>
        <end position="53"/>
    </location>
</feature>
<dbReference type="InterPro" id="IPR039532">
    <property type="entry name" value="TetR_C_Firmicutes"/>
</dbReference>
<dbReference type="InterPro" id="IPR050624">
    <property type="entry name" value="HTH-type_Tx_Regulator"/>
</dbReference>
<dbReference type="PANTHER" id="PTHR43479:SF7">
    <property type="entry name" value="TETR-FAMILY TRANSCRIPTIONAL REGULATOR"/>
    <property type="match status" value="1"/>
</dbReference>
<accession>A0ABU7VR69</accession>
<dbReference type="PANTHER" id="PTHR43479">
    <property type="entry name" value="ACREF/ENVCD OPERON REPRESSOR-RELATED"/>
    <property type="match status" value="1"/>
</dbReference>
<feature type="domain" description="HTH tetR-type" evidence="4">
    <location>
        <begin position="11"/>
        <end position="71"/>
    </location>
</feature>
<dbReference type="InterPro" id="IPR009057">
    <property type="entry name" value="Homeodomain-like_sf"/>
</dbReference>
<organism evidence="5 6">
    <name type="scientific">Paenibacillus haidiansis</name>
    <dbReference type="NCBI Taxonomy" id="1574488"/>
    <lineage>
        <taxon>Bacteria</taxon>
        <taxon>Bacillati</taxon>
        <taxon>Bacillota</taxon>
        <taxon>Bacilli</taxon>
        <taxon>Bacillales</taxon>
        <taxon>Paenibacillaceae</taxon>
        <taxon>Paenibacillus</taxon>
    </lineage>
</organism>
<keyword evidence="3" id="KW-1133">Transmembrane helix</keyword>
<evidence type="ECO:0000313" key="5">
    <source>
        <dbReference type="EMBL" id="MEF2966250.1"/>
    </source>
</evidence>
<dbReference type="PROSITE" id="PS50977">
    <property type="entry name" value="HTH_TETR_2"/>
    <property type="match status" value="1"/>
</dbReference>
<dbReference type="Proteomes" id="UP001306950">
    <property type="component" value="Unassembled WGS sequence"/>
</dbReference>
<dbReference type="Gene3D" id="1.10.357.10">
    <property type="entry name" value="Tetracycline Repressor, domain 2"/>
    <property type="match status" value="1"/>
</dbReference>
<dbReference type="Pfam" id="PF14278">
    <property type="entry name" value="TetR_C_8"/>
    <property type="match status" value="1"/>
</dbReference>
<protein>
    <submittedName>
        <fullName evidence="5">TetR/AcrR family transcriptional regulator</fullName>
    </submittedName>
</protein>
<proteinExistence type="predicted"/>
<evidence type="ECO:0000256" key="1">
    <source>
        <dbReference type="ARBA" id="ARBA00023125"/>
    </source>
</evidence>
<name>A0ABU7VR69_9BACL</name>
<evidence type="ECO:0000256" key="3">
    <source>
        <dbReference type="SAM" id="Phobius"/>
    </source>
</evidence>